<dbReference type="EMBL" id="CM044701">
    <property type="protein sequence ID" value="KAI5683123.1"/>
    <property type="molecule type" value="Genomic_DNA"/>
</dbReference>
<keyword evidence="2" id="KW-1185">Reference proteome</keyword>
<dbReference type="Proteomes" id="UP001060085">
    <property type="component" value="Linkage Group LG01"/>
</dbReference>
<sequence length="101" mass="11601">MARLMDWVLSAVSASPVTRYRDELWRYIGNLGNCISFQWLLTGDFNQWGDHSDFLQRGWNMTSSRFPRQCMEGRSSLPEQIKQFTSKVLGTDQGTSNSSCL</sequence>
<accession>A0ACC0CDR6</accession>
<protein>
    <submittedName>
        <fullName evidence="1">Uncharacterized protein</fullName>
    </submittedName>
</protein>
<name>A0ACC0CDR6_CATRO</name>
<proteinExistence type="predicted"/>
<gene>
    <name evidence="1" type="ORF">M9H77_04351</name>
</gene>
<evidence type="ECO:0000313" key="1">
    <source>
        <dbReference type="EMBL" id="KAI5683123.1"/>
    </source>
</evidence>
<organism evidence="1 2">
    <name type="scientific">Catharanthus roseus</name>
    <name type="common">Madagascar periwinkle</name>
    <name type="synonym">Vinca rosea</name>
    <dbReference type="NCBI Taxonomy" id="4058"/>
    <lineage>
        <taxon>Eukaryota</taxon>
        <taxon>Viridiplantae</taxon>
        <taxon>Streptophyta</taxon>
        <taxon>Embryophyta</taxon>
        <taxon>Tracheophyta</taxon>
        <taxon>Spermatophyta</taxon>
        <taxon>Magnoliopsida</taxon>
        <taxon>eudicotyledons</taxon>
        <taxon>Gunneridae</taxon>
        <taxon>Pentapetalae</taxon>
        <taxon>asterids</taxon>
        <taxon>lamiids</taxon>
        <taxon>Gentianales</taxon>
        <taxon>Apocynaceae</taxon>
        <taxon>Rauvolfioideae</taxon>
        <taxon>Vinceae</taxon>
        <taxon>Catharanthinae</taxon>
        <taxon>Catharanthus</taxon>
    </lineage>
</organism>
<reference evidence="2" key="1">
    <citation type="journal article" date="2023" name="Nat. Plants">
        <title>Single-cell RNA sequencing provides a high-resolution roadmap for understanding the multicellular compartmentation of specialized metabolism.</title>
        <authorList>
            <person name="Sun S."/>
            <person name="Shen X."/>
            <person name="Li Y."/>
            <person name="Li Y."/>
            <person name="Wang S."/>
            <person name="Li R."/>
            <person name="Zhang H."/>
            <person name="Shen G."/>
            <person name="Guo B."/>
            <person name="Wei J."/>
            <person name="Xu J."/>
            <person name="St-Pierre B."/>
            <person name="Chen S."/>
            <person name="Sun C."/>
        </authorList>
    </citation>
    <scope>NUCLEOTIDE SEQUENCE [LARGE SCALE GENOMIC DNA]</scope>
</reference>
<evidence type="ECO:0000313" key="2">
    <source>
        <dbReference type="Proteomes" id="UP001060085"/>
    </source>
</evidence>
<comment type="caution">
    <text evidence="1">The sequence shown here is derived from an EMBL/GenBank/DDBJ whole genome shotgun (WGS) entry which is preliminary data.</text>
</comment>